<evidence type="ECO:0000313" key="2">
    <source>
        <dbReference type="EMBL" id="GAA4620640.1"/>
    </source>
</evidence>
<gene>
    <name evidence="2" type="ORF">GCM10023196_005420</name>
</gene>
<feature type="domain" description="AB hydrolase-1" evidence="1">
    <location>
        <begin position="30"/>
        <end position="264"/>
    </location>
</feature>
<dbReference type="GO" id="GO:0016787">
    <property type="term" value="F:hydrolase activity"/>
    <property type="evidence" value="ECO:0007669"/>
    <property type="project" value="UniProtKB-KW"/>
</dbReference>
<dbReference type="Gene3D" id="3.40.50.1820">
    <property type="entry name" value="alpha/beta hydrolase"/>
    <property type="match status" value="1"/>
</dbReference>
<dbReference type="Proteomes" id="UP001501442">
    <property type="component" value="Unassembled WGS sequence"/>
</dbReference>
<comment type="caution">
    <text evidence="2">The sequence shown here is derived from an EMBL/GenBank/DDBJ whole genome shotgun (WGS) entry which is preliminary data.</text>
</comment>
<dbReference type="InterPro" id="IPR000073">
    <property type="entry name" value="AB_hydrolase_1"/>
</dbReference>
<dbReference type="EMBL" id="BAABHK010000001">
    <property type="protein sequence ID" value="GAA4620640.1"/>
    <property type="molecule type" value="Genomic_DNA"/>
</dbReference>
<dbReference type="PANTHER" id="PTHR43433">
    <property type="entry name" value="HYDROLASE, ALPHA/BETA FOLD FAMILY PROTEIN"/>
    <property type="match status" value="1"/>
</dbReference>
<dbReference type="PANTHER" id="PTHR43433:SF5">
    <property type="entry name" value="AB HYDROLASE-1 DOMAIN-CONTAINING PROTEIN"/>
    <property type="match status" value="1"/>
</dbReference>
<keyword evidence="3" id="KW-1185">Reference proteome</keyword>
<protein>
    <submittedName>
        <fullName evidence="2">Alpha/beta hydrolase</fullName>
    </submittedName>
</protein>
<evidence type="ECO:0000259" key="1">
    <source>
        <dbReference type="Pfam" id="PF12697"/>
    </source>
</evidence>
<dbReference type="InterPro" id="IPR050471">
    <property type="entry name" value="AB_hydrolase"/>
</dbReference>
<keyword evidence="2" id="KW-0378">Hydrolase</keyword>
<reference evidence="3" key="1">
    <citation type="journal article" date="2019" name="Int. J. Syst. Evol. Microbiol.">
        <title>The Global Catalogue of Microorganisms (GCM) 10K type strain sequencing project: providing services to taxonomists for standard genome sequencing and annotation.</title>
        <authorList>
            <consortium name="The Broad Institute Genomics Platform"/>
            <consortium name="The Broad Institute Genome Sequencing Center for Infectious Disease"/>
            <person name="Wu L."/>
            <person name="Ma J."/>
        </authorList>
    </citation>
    <scope>NUCLEOTIDE SEQUENCE [LARGE SCALE GENOMIC DNA]</scope>
    <source>
        <strain evidence="3">JCM 17939</strain>
    </source>
</reference>
<dbReference type="SUPFAM" id="SSF53474">
    <property type="entry name" value="alpha/beta-Hydrolases"/>
    <property type="match status" value="1"/>
</dbReference>
<dbReference type="RefSeq" id="WP_345428975.1">
    <property type="nucleotide sequence ID" value="NZ_BAABHK010000001.1"/>
</dbReference>
<accession>A0ABP8U483</accession>
<evidence type="ECO:0000313" key="3">
    <source>
        <dbReference type="Proteomes" id="UP001501442"/>
    </source>
</evidence>
<sequence>MDASTLTELSLVSRDGTTIGYRRLGRGRGIVVVHGAMSSGYHHLQLAEALAGDFTVHLMDRRGRGLSGPYHDDHDIARDVEDLEAVLAATGARNVFAVSAGALIAMQAALTLPAIERLALYEPLLFPDRETGARVMERYDRELAQGKVAAALATAMKGAQLGPAFLNAMPHWLLTAMTKGMASRTPEGDYPSFAELAAALHYEGHLITEVSGRPDVFRDIRASVLLIGGGKSSALLKNALARVAEAVPDATRVELPGLDHSSTWNKELRGDPEPVARVLAEFFRAAVPAG</sequence>
<dbReference type="Pfam" id="PF12697">
    <property type="entry name" value="Abhydrolase_6"/>
    <property type="match status" value="1"/>
</dbReference>
<dbReference type="InterPro" id="IPR029058">
    <property type="entry name" value="AB_hydrolase_fold"/>
</dbReference>
<organism evidence="2 3">
    <name type="scientific">Actinoallomurus vinaceus</name>
    <dbReference type="NCBI Taxonomy" id="1080074"/>
    <lineage>
        <taxon>Bacteria</taxon>
        <taxon>Bacillati</taxon>
        <taxon>Actinomycetota</taxon>
        <taxon>Actinomycetes</taxon>
        <taxon>Streptosporangiales</taxon>
        <taxon>Thermomonosporaceae</taxon>
        <taxon>Actinoallomurus</taxon>
    </lineage>
</organism>
<name>A0ABP8U483_9ACTN</name>
<proteinExistence type="predicted"/>